<dbReference type="EMBL" id="KK104653">
    <property type="protein sequence ID" value="KIY93596.1"/>
    <property type="molecule type" value="Genomic_DNA"/>
</dbReference>
<dbReference type="RefSeq" id="XP_013892616.1">
    <property type="nucleotide sequence ID" value="XM_014037162.1"/>
</dbReference>
<organism evidence="2 3">
    <name type="scientific">Monoraphidium neglectum</name>
    <dbReference type="NCBI Taxonomy" id="145388"/>
    <lineage>
        <taxon>Eukaryota</taxon>
        <taxon>Viridiplantae</taxon>
        <taxon>Chlorophyta</taxon>
        <taxon>core chlorophytes</taxon>
        <taxon>Chlorophyceae</taxon>
        <taxon>CS clade</taxon>
        <taxon>Sphaeropleales</taxon>
        <taxon>Selenastraceae</taxon>
        <taxon>Monoraphidium</taxon>
    </lineage>
</organism>
<accession>A0A0D2LVG6</accession>
<keyword evidence="3" id="KW-1185">Reference proteome</keyword>
<evidence type="ECO:0000256" key="1">
    <source>
        <dbReference type="SAM" id="MobiDB-lite"/>
    </source>
</evidence>
<dbReference type="KEGG" id="mng:MNEG_14367"/>
<feature type="region of interest" description="Disordered" evidence="1">
    <location>
        <begin position="40"/>
        <end position="93"/>
    </location>
</feature>
<sequence>MEHGKSYGLLDKSTGKVDPLHLAIPGLALKAIREKTTFDAVAKRDAKDLIPSKDPKADGRRGGAKRSREGSSAEEEGERQGLGKDTMQVDQAA</sequence>
<evidence type="ECO:0000313" key="2">
    <source>
        <dbReference type="EMBL" id="KIY93596.1"/>
    </source>
</evidence>
<feature type="compositionally biased region" description="Basic and acidic residues" evidence="1">
    <location>
        <begin position="40"/>
        <end position="71"/>
    </location>
</feature>
<dbReference type="GeneID" id="25731922"/>
<dbReference type="AlphaFoldDB" id="A0A0D2LVG6"/>
<name>A0A0D2LVG6_9CHLO</name>
<protein>
    <submittedName>
        <fullName evidence="2">Uncharacterized protein</fullName>
    </submittedName>
</protein>
<reference evidence="2 3" key="1">
    <citation type="journal article" date="2013" name="BMC Genomics">
        <title>Reconstruction of the lipid metabolism for the microalga Monoraphidium neglectum from its genome sequence reveals characteristics suitable for biofuel production.</title>
        <authorList>
            <person name="Bogen C."/>
            <person name="Al-Dilaimi A."/>
            <person name="Albersmeier A."/>
            <person name="Wichmann J."/>
            <person name="Grundmann M."/>
            <person name="Rupp O."/>
            <person name="Lauersen K.J."/>
            <person name="Blifernez-Klassen O."/>
            <person name="Kalinowski J."/>
            <person name="Goesmann A."/>
            <person name="Mussgnug J.H."/>
            <person name="Kruse O."/>
        </authorList>
    </citation>
    <scope>NUCLEOTIDE SEQUENCE [LARGE SCALE GENOMIC DNA]</scope>
    <source>
        <strain evidence="2 3">SAG 48.87</strain>
    </source>
</reference>
<dbReference type="Proteomes" id="UP000054498">
    <property type="component" value="Unassembled WGS sequence"/>
</dbReference>
<evidence type="ECO:0000313" key="3">
    <source>
        <dbReference type="Proteomes" id="UP000054498"/>
    </source>
</evidence>
<gene>
    <name evidence="2" type="ORF">MNEG_14367</name>
</gene>
<proteinExistence type="predicted"/>